<evidence type="ECO:0000313" key="2">
    <source>
        <dbReference type="EMBL" id="KZP17152.1"/>
    </source>
</evidence>
<protein>
    <submittedName>
        <fullName evidence="2">Uncharacterized protein</fullName>
    </submittedName>
</protein>
<feature type="compositionally biased region" description="Basic residues" evidence="1">
    <location>
        <begin position="11"/>
        <end position="21"/>
    </location>
</feature>
<gene>
    <name evidence="2" type="ORF">FIBSPDRAFT_36307</name>
</gene>
<evidence type="ECO:0000256" key="1">
    <source>
        <dbReference type="SAM" id="MobiDB-lite"/>
    </source>
</evidence>
<proteinExistence type="predicted"/>
<feature type="region of interest" description="Disordered" evidence="1">
    <location>
        <begin position="1"/>
        <end position="34"/>
    </location>
</feature>
<dbReference type="AlphaFoldDB" id="A0A166FTP9"/>
<keyword evidence="3" id="KW-1185">Reference proteome</keyword>
<dbReference type="EMBL" id="KV417586">
    <property type="protein sequence ID" value="KZP17152.1"/>
    <property type="molecule type" value="Genomic_DNA"/>
</dbReference>
<accession>A0A166FTP9</accession>
<reference evidence="2 3" key="1">
    <citation type="journal article" date="2016" name="Mol. Biol. Evol.">
        <title>Comparative Genomics of Early-Diverging Mushroom-Forming Fungi Provides Insights into the Origins of Lignocellulose Decay Capabilities.</title>
        <authorList>
            <person name="Nagy L.G."/>
            <person name="Riley R."/>
            <person name="Tritt A."/>
            <person name="Adam C."/>
            <person name="Daum C."/>
            <person name="Floudas D."/>
            <person name="Sun H."/>
            <person name="Yadav J.S."/>
            <person name="Pangilinan J."/>
            <person name="Larsson K.H."/>
            <person name="Matsuura K."/>
            <person name="Barry K."/>
            <person name="Labutti K."/>
            <person name="Kuo R."/>
            <person name="Ohm R.A."/>
            <person name="Bhattacharya S.S."/>
            <person name="Shirouzu T."/>
            <person name="Yoshinaga Y."/>
            <person name="Martin F.M."/>
            <person name="Grigoriev I.V."/>
            <person name="Hibbett D.S."/>
        </authorList>
    </citation>
    <scope>NUCLEOTIDE SEQUENCE [LARGE SCALE GENOMIC DNA]</scope>
    <source>
        <strain evidence="2 3">CBS 109695</strain>
    </source>
</reference>
<organism evidence="2 3">
    <name type="scientific">Athelia psychrophila</name>
    <dbReference type="NCBI Taxonomy" id="1759441"/>
    <lineage>
        <taxon>Eukaryota</taxon>
        <taxon>Fungi</taxon>
        <taxon>Dikarya</taxon>
        <taxon>Basidiomycota</taxon>
        <taxon>Agaricomycotina</taxon>
        <taxon>Agaricomycetes</taxon>
        <taxon>Agaricomycetidae</taxon>
        <taxon>Atheliales</taxon>
        <taxon>Atheliaceae</taxon>
        <taxon>Athelia</taxon>
    </lineage>
</organism>
<dbReference type="Proteomes" id="UP000076532">
    <property type="component" value="Unassembled WGS sequence"/>
</dbReference>
<name>A0A166FTP9_9AGAM</name>
<sequence>MLGASSGLRPQPHHPRQRHPHLTADIPTTPGVVDTRPNKDQLYFTHMGHSVSANDGHLVREAADGTGVDDIVLDGRPERSSWCLIQRRRGCTGHTGSTCA</sequence>
<evidence type="ECO:0000313" key="3">
    <source>
        <dbReference type="Proteomes" id="UP000076532"/>
    </source>
</evidence>